<accession>A0ABT1BY57</accession>
<dbReference type="Gene3D" id="3.20.20.70">
    <property type="entry name" value="Aldolase class I"/>
    <property type="match status" value="1"/>
</dbReference>
<dbReference type="InterPro" id="IPR017853">
    <property type="entry name" value="GH"/>
</dbReference>
<dbReference type="SUPFAM" id="SSF51445">
    <property type="entry name" value="(Trans)glycosidases"/>
    <property type="match status" value="1"/>
</dbReference>
<dbReference type="GO" id="GO:0016787">
    <property type="term" value="F:hydrolase activity"/>
    <property type="evidence" value="ECO:0007669"/>
    <property type="project" value="UniProtKB-KW"/>
</dbReference>
<dbReference type="InterPro" id="IPR000111">
    <property type="entry name" value="Glyco_hydro_27/36_CS"/>
</dbReference>
<organism evidence="8 9">
    <name type="scientific">Segatella cerevisiae</name>
    <dbReference type="NCBI Taxonomy" id="2053716"/>
    <lineage>
        <taxon>Bacteria</taxon>
        <taxon>Pseudomonadati</taxon>
        <taxon>Bacteroidota</taxon>
        <taxon>Bacteroidia</taxon>
        <taxon>Bacteroidales</taxon>
        <taxon>Prevotellaceae</taxon>
        <taxon>Segatella</taxon>
    </lineage>
</organism>
<comment type="caution">
    <text evidence="8">The sequence shown here is derived from an EMBL/GenBank/DDBJ whole genome shotgun (WGS) entry which is preliminary data.</text>
</comment>
<evidence type="ECO:0000313" key="9">
    <source>
        <dbReference type="Proteomes" id="UP001204015"/>
    </source>
</evidence>
<proteinExistence type="inferred from homology"/>
<dbReference type="PANTHER" id="PTHR11452">
    <property type="entry name" value="ALPHA-GALACTOSIDASE/ALPHA-N-ACETYLGALACTOSAMINIDASE"/>
    <property type="match status" value="1"/>
</dbReference>
<keyword evidence="9" id="KW-1185">Reference proteome</keyword>
<evidence type="ECO:0000256" key="5">
    <source>
        <dbReference type="RuleBase" id="RU361168"/>
    </source>
</evidence>
<comment type="similarity">
    <text evidence="1 5">Belongs to the glycosyl hydrolase 27 family.</text>
</comment>
<dbReference type="SUPFAM" id="SSF51011">
    <property type="entry name" value="Glycosyl hydrolase domain"/>
    <property type="match status" value="1"/>
</dbReference>
<keyword evidence="4 5" id="KW-0326">Glycosidase</keyword>
<reference evidence="8 9" key="1">
    <citation type="submission" date="2022-06" db="EMBL/GenBank/DDBJ databases">
        <title>A taxonomic note on the genus Prevotella: Description of four novel genera and emended description of the genera Hallella and Xylanibacter.</title>
        <authorList>
            <person name="Hitch T.C.A."/>
        </authorList>
    </citation>
    <scope>NUCLEOTIDE SEQUENCE [LARGE SCALE GENOMIC DNA]</scope>
    <source>
        <strain evidence="8 9">DSM 100619</strain>
    </source>
</reference>
<dbReference type="Proteomes" id="UP001204015">
    <property type="component" value="Unassembled WGS sequence"/>
</dbReference>
<evidence type="ECO:0000256" key="3">
    <source>
        <dbReference type="ARBA" id="ARBA00022801"/>
    </source>
</evidence>
<dbReference type="EC" id="3.2.1.22" evidence="5"/>
<sequence>MKKIFVLVSLLCCLAMTAMGQTQEKLGEAPAMGWNSWNKFNCQINQDLIHEIIDAMVSTGLKDAGYQYVNLDDAWHGPRDKDGFIQADSKRFSSGIKSLSDYAHSKGLKFGIYTCAGNKTCANYPGSLGHEYQDALQYARWGIDYIKEDWCNTENVNAKGAYSLMADAIKQTGRPMYFSLCEWGTNKPWLWAGKFAQSWRTTGDIQNNFKSVLSILDQQNGLRKYAGQGHWNDPDMLEVGNGMPVNEDRAHFSMWCMLAAPLILGNDIRHMSKETAGIIMNKDVIAVDQDKLGIEGLRYAKENDLEIWFKPLAGGDWAFCILNRGIIPEKYVIDWQKFNFTDDVSKLSTAFDQKVYSIRNLWTKKNEGTTKKIKKEVIPGHDVVMYRLTPKIK</sequence>
<dbReference type="InterPro" id="IPR002241">
    <property type="entry name" value="Glyco_hydro_27"/>
</dbReference>
<feature type="chain" id="PRO_5046388316" description="Alpha-galactosidase" evidence="6">
    <location>
        <begin position="21"/>
        <end position="393"/>
    </location>
</feature>
<protein>
    <recommendedName>
        <fullName evidence="5">Alpha-galactosidase</fullName>
        <ecNumber evidence="5">3.2.1.22</ecNumber>
    </recommendedName>
    <alternativeName>
        <fullName evidence="5">Melibiase</fullName>
    </alternativeName>
</protein>
<evidence type="ECO:0000256" key="6">
    <source>
        <dbReference type="SAM" id="SignalP"/>
    </source>
</evidence>
<evidence type="ECO:0000259" key="7">
    <source>
        <dbReference type="Pfam" id="PF17801"/>
    </source>
</evidence>
<dbReference type="EMBL" id="JAMXLY010000026">
    <property type="protein sequence ID" value="MCO6025735.1"/>
    <property type="molecule type" value="Genomic_DNA"/>
</dbReference>
<dbReference type="Pfam" id="PF16499">
    <property type="entry name" value="Melibiase_2"/>
    <property type="match status" value="1"/>
</dbReference>
<comment type="catalytic activity">
    <reaction evidence="5">
        <text>Hydrolysis of terminal, non-reducing alpha-D-galactose residues in alpha-D-galactosides, including galactose oligosaccharides, galactomannans and galactolipids.</text>
        <dbReference type="EC" id="3.2.1.22"/>
    </reaction>
</comment>
<dbReference type="InterPro" id="IPR013785">
    <property type="entry name" value="Aldolase_TIM"/>
</dbReference>
<feature type="domain" description="Alpha galactosidase C-terminal" evidence="7">
    <location>
        <begin position="302"/>
        <end position="388"/>
    </location>
</feature>
<dbReference type="PROSITE" id="PS00512">
    <property type="entry name" value="ALPHA_GALACTOSIDASE"/>
    <property type="match status" value="1"/>
</dbReference>
<dbReference type="PRINTS" id="PR00740">
    <property type="entry name" value="GLHYDRLASE27"/>
</dbReference>
<evidence type="ECO:0000256" key="1">
    <source>
        <dbReference type="ARBA" id="ARBA00009743"/>
    </source>
</evidence>
<feature type="signal peptide" evidence="6">
    <location>
        <begin position="1"/>
        <end position="20"/>
    </location>
</feature>
<keyword evidence="5" id="KW-1015">Disulfide bond</keyword>
<keyword evidence="3 5" id="KW-0378">Hydrolase</keyword>
<dbReference type="Pfam" id="PF17801">
    <property type="entry name" value="Melibiase_C"/>
    <property type="match status" value="1"/>
</dbReference>
<dbReference type="PANTHER" id="PTHR11452:SF75">
    <property type="entry name" value="ALPHA-GALACTOSIDASE MEL1"/>
    <property type="match status" value="1"/>
</dbReference>
<gene>
    <name evidence="8" type="ORF">NG821_07760</name>
</gene>
<dbReference type="Gene3D" id="2.60.40.1180">
    <property type="entry name" value="Golgi alpha-mannosidase II"/>
    <property type="match status" value="1"/>
</dbReference>
<evidence type="ECO:0000313" key="8">
    <source>
        <dbReference type="EMBL" id="MCO6025735.1"/>
    </source>
</evidence>
<dbReference type="CDD" id="cd14792">
    <property type="entry name" value="GH27"/>
    <property type="match status" value="1"/>
</dbReference>
<evidence type="ECO:0000256" key="2">
    <source>
        <dbReference type="ARBA" id="ARBA00022729"/>
    </source>
</evidence>
<evidence type="ECO:0000256" key="4">
    <source>
        <dbReference type="ARBA" id="ARBA00023295"/>
    </source>
</evidence>
<keyword evidence="2 6" id="KW-0732">Signal</keyword>
<dbReference type="RefSeq" id="WP_252761090.1">
    <property type="nucleotide sequence ID" value="NZ_JAMXLY010000026.1"/>
</dbReference>
<dbReference type="InterPro" id="IPR013780">
    <property type="entry name" value="Glyco_hydro_b"/>
</dbReference>
<dbReference type="InterPro" id="IPR041233">
    <property type="entry name" value="Melibiase_C"/>
</dbReference>
<name>A0ABT1BY57_9BACT</name>